<evidence type="ECO:0000313" key="4">
    <source>
        <dbReference type="Proteomes" id="UP001218638"/>
    </source>
</evidence>
<dbReference type="Proteomes" id="UP001218638">
    <property type="component" value="Chromosome"/>
</dbReference>
<feature type="transmembrane region" description="Helical" evidence="1">
    <location>
        <begin position="164"/>
        <end position="183"/>
    </location>
</feature>
<dbReference type="InterPro" id="IPR025640">
    <property type="entry name" value="GYF_2"/>
</dbReference>
<evidence type="ECO:0000259" key="2">
    <source>
        <dbReference type="Pfam" id="PF14237"/>
    </source>
</evidence>
<keyword evidence="1" id="KW-1133">Transmembrane helix</keyword>
<feature type="transmembrane region" description="Helical" evidence="1">
    <location>
        <begin position="251"/>
        <end position="281"/>
    </location>
</feature>
<feature type="transmembrane region" description="Helical" evidence="1">
    <location>
        <begin position="138"/>
        <end position="158"/>
    </location>
</feature>
<dbReference type="KEGG" id="slom:PXH66_20640"/>
<gene>
    <name evidence="3" type="ORF">PXH66_20640</name>
</gene>
<keyword evidence="1" id="KW-0472">Membrane</keyword>
<dbReference type="Pfam" id="PF14237">
    <property type="entry name" value="GYF_2"/>
    <property type="match status" value="1"/>
</dbReference>
<keyword evidence="4" id="KW-1185">Reference proteome</keyword>
<feature type="domain" description="GYF" evidence="2">
    <location>
        <begin position="23"/>
        <end position="69"/>
    </location>
</feature>
<keyword evidence="1" id="KW-0812">Transmembrane</keyword>
<proteinExistence type="predicted"/>
<evidence type="ECO:0000313" key="3">
    <source>
        <dbReference type="EMBL" id="WED64759.1"/>
    </source>
</evidence>
<name>A0AAF0CPH4_9BACT</name>
<dbReference type="PANTHER" id="PTHR40076">
    <property type="entry name" value="MEMBRANE PROTEIN-RELATED"/>
    <property type="match status" value="1"/>
</dbReference>
<dbReference type="InterPro" id="IPR010380">
    <property type="entry name" value="DUF975"/>
</dbReference>
<dbReference type="AlphaFoldDB" id="A0AAF0CPH4"/>
<feature type="transmembrane region" description="Helical" evidence="1">
    <location>
        <begin position="302"/>
        <end position="329"/>
    </location>
</feature>
<dbReference type="PANTHER" id="PTHR40076:SF1">
    <property type="entry name" value="MEMBRANE PROTEIN"/>
    <property type="match status" value="1"/>
</dbReference>
<feature type="transmembrane region" description="Helical" evidence="1">
    <location>
        <begin position="204"/>
        <end position="231"/>
    </location>
</feature>
<reference evidence="3" key="1">
    <citation type="submission" date="2023-03" db="EMBL/GenBank/DDBJ databases">
        <title>Lomoglobus Profundus gen. nov., sp. nov., a novel member of the phylum Verrucomicrobia, isolated from deep-marine sediment of South China Sea.</title>
        <authorList>
            <person name="Ahmad T."/>
            <person name="Ishaq S.E."/>
            <person name="Wang F."/>
        </authorList>
    </citation>
    <scope>NUCLEOTIDE SEQUENCE</scope>
    <source>
        <strain evidence="3">LMO-M01</strain>
    </source>
</reference>
<dbReference type="EMBL" id="CP119075">
    <property type="protein sequence ID" value="WED64759.1"/>
    <property type="molecule type" value="Genomic_DNA"/>
</dbReference>
<organism evidence="3 4">
    <name type="scientific">Synoicihabitans lomoniglobus</name>
    <dbReference type="NCBI Taxonomy" id="2909285"/>
    <lineage>
        <taxon>Bacteria</taxon>
        <taxon>Pseudomonadati</taxon>
        <taxon>Verrucomicrobiota</taxon>
        <taxon>Opitutia</taxon>
        <taxon>Opitutales</taxon>
        <taxon>Opitutaceae</taxon>
        <taxon>Synoicihabitans</taxon>
    </lineage>
</organism>
<protein>
    <submittedName>
        <fullName evidence="3">GYF domain-containing protein</fullName>
    </submittedName>
</protein>
<sequence length="351" mass="37617">MSLAAAERAACDRREHPFRLMQWYYAIDGQRHGPISEQEFAQLVADGTVSDETLVWHQGLEAWAPWSTLSASHPLPAVGDGAGVPSIPVAAPTDEDATDSGVPTTWTITDFSDRLRSNGFNTSVEGCMGRAWANYKSVFGLAVGITLVGYLIVFAAGLVPILGIFSSILVTPQITGGVTAFFLRRSRGDEAGFDSLFDGFTKRFGRFALVGLLQAVVTLLVLGAMIVPMLAMGLSAEALEAGQAPDIPPAAAVGFMAVLFVVMLVLMFFGLRFLLVHVIIMDTDHGVIDAFRLSWRITGTKFWTMVGLCLLMVVLAIVGTLALLIGLIFTLPLIVAMVAQIYQDACDSVTA</sequence>
<accession>A0AAF0CPH4</accession>
<evidence type="ECO:0000256" key="1">
    <source>
        <dbReference type="SAM" id="Phobius"/>
    </source>
</evidence>
<dbReference type="RefSeq" id="WP_330932134.1">
    <property type="nucleotide sequence ID" value="NZ_CP119075.1"/>
</dbReference>